<accession>A0A369I5N0</accession>
<dbReference type="InterPro" id="IPR015422">
    <property type="entry name" value="PyrdxlP-dep_Trfase_small"/>
</dbReference>
<dbReference type="GO" id="GO:0008483">
    <property type="term" value="F:transaminase activity"/>
    <property type="evidence" value="ECO:0007669"/>
    <property type="project" value="UniProtKB-KW"/>
</dbReference>
<dbReference type="OrthoDB" id="9807885at2"/>
<keyword evidence="4 5" id="KW-0663">Pyridoxal phosphate</keyword>
<dbReference type="PANTHER" id="PTHR11986:SF79">
    <property type="entry name" value="ACETYLORNITHINE AMINOTRANSFERASE, MITOCHONDRIAL"/>
    <property type="match status" value="1"/>
</dbReference>
<dbReference type="GO" id="GO:0030170">
    <property type="term" value="F:pyridoxal phosphate binding"/>
    <property type="evidence" value="ECO:0007669"/>
    <property type="project" value="InterPro"/>
</dbReference>
<dbReference type="PANTHER" id="PTHR11986">
    <property type="entry name" value="AMINOTRANSFERASE CLASS III"/>
    <property type="match status" value="1"/>
</dbReference>
<dbReference type="InterPro" id="IPR015424">
    <property type="entry name" value="PyrdxlP-dep_Trfase"/>
</dbReference>
<evidence type="ECO:0000256" key="1">
    <source>
        <dbReference type="ARBA" id="ARBA00001933"/>
    </source>
</evidence>
<evidence type="ECO:0000256" key="3">
    <source>
        <dbReference type="ARBA" id="ARBA00022679"/>
    </source>
</evidence>
<dbReference type="InterPro" id="IPR049704">
    <property type="entry name" value="Aminotrans_3_PPA_site"/>
</dbReference>
<evidence type="ECO:0000256" key="2">
    <source>
        <dbReference type="ARBA" id="ARBA00022576"/>
    </source>
</evidence>
<evidence type="ECO:0000256" key="4">
    <source>
        <dbReference type="ARBA" id="ARBA00022898"/>
    </source>
</evidence>
<evidence type="ECO:0000313" key="6">
    <source>
        <dbReference type="EMBL" id="RDB05049.1"/>
    </source>
</evidence>
<dbReference type="InterPro" id="IPR015421">
    <property type="entry name" value="PyrdxlP-dep_Trfase_major"/>
</dbReference>
<gene>
    <name evidence="6" type="ORF">DVG78_15910</name>
</gene>
<keyword evidence="7" id="KW-1185">Reference proteome</keyword>
<comment type="similarity">
    <text evidence="5">Belongs to the class-III pyridoxal-phosphate-dependent aminotransferase family.</text>
</comment>
<dbReference type="GO" id="GO:0042802">
    <property type="term" value="F:identical protein binding"/>
    <property type="evidence" value="ECO:0007669"/>
    <property type="project" value="TreeGrafter"/>
</dbReference>
<dbReference type="CDD" id="cd00610">
    <property type="entry name" value="OAT_like"/>
    <property type="match status" value="1"/>
</dbReference>
<dbReference type="FunFam" id="3.40.640.10:FF:000004">
    <property type="entry name" value="Acetylornithine aminotransferase"/>
    <property type="match status" value="1"/>
</dbReference>
<dbReference type="AlphaFoldDB" id="A0A369I5N0"/>
<evidence type="ECO:0000313" key="7">
    <source>
        <dbReference type="Proteomes" id="UP000253141"/>
    </source>
</evidence>
<protein>
    <submittedName>
        <fullName evidence="6">Aspartate aminotransferase family protein</fullName>
    </submittedName>
</protein>
<organism evidence="6 7">
    <name type="scientific">Runella aurantiaca</name>
    <dbReference type="NCBI Taxonomy" id="2282308"/>
    <lineage>
        <taxon>Bacteria</taxon>
        <taxon>Pseudomonadati</taxon>
        <taxon>Bacteroidota</taxon>
        <taxon>Cytophagia</taxon>
        <taxon>Cytophagales</taxon>
        <taxon>Spirosomataceae</taxon>
        <taxon>Runella</taxon>
    </lineage>
</organism>
<dbReference type="Proteomes" id="UP000253141">
    <property type="component" value="Unassembled WGS sequence"/>
</dbReference>
<evidence type="ECO:0000256" key="5">
    <source>
        <dbReference type="RuleBase" id="RU003560"/>
    </source>
</evidence>
<keyword evidence="2 6" id="KW-0032">Aminotransferase</keyword>
<dbReference type="EMBL" id="QPIW01000012">
    <property type="protein sequence ID" value="RDB05049.1"/>
    <property type="molecule type" value="Genomic_DNA"/>
</dbReference>
<dbReference type="Gene3D" id="3.90.1150.10">
    <property type="entry name" value="Aspartate Aminotransferase, domain 1"/>
    <property type="match status" value="1"/>
</dbReference>
<sequence length="417" mass="46042">MTNTLSHRQQLFYNHLAQTSDFPLALDIERAEGIYLYGQNGQRYIDMISGIAVSNVGHRHPKVLEAIHDQLDKYMHLMVYGEYIETPQVKLAEALVKTINLESLQDFPSLDNVYFTNSGTEAVEGAMKLAKRFTGRSEIISCFNAYHGSTQGALSLAGAEFFKRSFRPLLPDVRHIRHGVLEDLDKITTRTAAVIIEVISGEAGVRVPTEAYHQALRKRCDETGTLLIFDEIQTGFGRTGSFWAFEHYNVVPDVLLCAKGMGGGMPIGAFIASKEIMSVFKNNPILGHITTFGGHPVSCAASLATLEVVQDILYGTRGNGETEELSVGEKGDLIKRLLIHPKIKEIRGRGLMLAVEFVSFDVLKPIIDRAIQNSQSGGGVITDWFLFCDNSMRLAPPLVISEAQIREACAIILEAID</sequence>
<dbReference type="RefSeq" id="WP_114462047.1">
    <property type="nucleotide sequence ID" value="NZ_QPIW01000012.1"/>
</dbReference>
<comment type="cofactor">
    <cofactor evidence="1">
        <name>pyridoxal 5'-phosphate</name>
        <dbReference type="ChEBI" id="CHEBI:597326"/>
    </cofactor>
</comment>
<dbReference type="Pfam" id="PF00202">
    <property type="entry name" value="Aminotran_3"/>
    <property type="match status" value="1"/>
</dbReference>
<dbReference type="PIRSF" id="PIRSF000521">
    <property type="entry name" value="Transaminase_4ab_Lys_Orn"/>
    <property type="match status" value="1"/>
</dbReference>
<dbReference type="InterPro" id="IPR050103">
    <property type="entry name" value="Class-III_PLP-dep_AT"/>
</dbReference>
<name>A0A369I5N0_9BACT</name>
<keyword evidence="3 6" id="KW-0808">Transferase</keyword>
<dbReference type="Gene3D" id="3.40.640.10">
    <property type="entry name" value="Type I PLP-dependent aspartate aminotransferase-like (Major domain)"/>
    <property type="match status" value="1"/>
</dbReference>
<dbReference type="SUPFAM" id="SSF53383">
    <property type="entry name" value="PLP-dependent transferases"/>
    <property type="match status" value="1"/>
</dbReference>
<dbReference type="InterPro" id="IPR005814">
    <property type="entry name" value="Aminotrans_3"/>
</dbReference>
<dbReference type="PROSITE" id="PS00600">
    <property type="entry name" value="AA_TRANSFER_CLASS_3"/>
    <property type="match status" value="1"/>
</dbReference>
<reference evidence="6 7" key="1">
    <citation type="submission" date="2018-07" db="EMBL/GenBank/DDBJ databases">
        <title>Genome analysis of Runella aurantiaca.</title>
        <authorList>
            <person name="Yang X."/>
        </authorList>
    </citation>
    <scope>NUCLEOTIDE SEQUENCE [LARGE SCALE GENOMIC DNA]</scope>
    <source>
        <strain evidence="6 7">YX9</strain>
    </source>
</reference>
<proteinExistence type="inferred from homology"/>
<comment type="caution">
    <text evidence="6">The sequence shown here is derived from an EMBL/GenBank/DDBJ whole genome shotgun (WGS) entry which is preliminary data.</text>
</comment>